<evidence type="ECO:0000313" key="2">
    <source>
        <dbReference type="EMBL" id="PNX75966.1"/>
    </source>
</evidence>
<feature type="compositionally biased region" description="Basic and acidic residues" evidence="1">
    <location>
        <begin position="101"/>
        <end position="115"/>
    </location>
</feature>
<organism evidence="2 3">
    <name type="scientific">Trifolium pratense</name>
    <name type="common">Red clover</name>
    <dbReference type="NCBI Taxonomy" id="57577"/>
    <lineage>
        <taxon>Eukaryota</taxon>
        <taxon>Viridiplantae</taxon>
        <taxon>Streptophyta</taxon>
        <taxon>Embryophyta</taxon>
        <taxon>Tracheophyta</taxon>
        <taxon>Spermatophyta</taxon>
        <taxon>Magnoliopsida</taxon>
        <taxon>eudicotyledons</taxon>
        <taxon>Gunneridae</taxon>
        <taxon>Pentapetalae</taxon>
        <taxon>rosids</taxon>
        <taxon>fabids</taxon>
        <taxon>Fabales</taxon>
        <taxon>Fabaceae</taxon>
        <taxon>Papilionoideae</taxon>
        <taxon>50 kb inversion clade</taxon>
        <taxon>NPAAA clade</taxon>
        <taxon>Hologalegina</taxon>
        <taxon>IRL clade</taxon>
        <taxon>Trifolieae</taxon>
        <taxon>Trifolium</taxon>
    </lineage>
</organism>
<comment type="caution">
    <text evidence="2">The sequence shown here is derived from an EMBL/GenBank/DDBJ whole genome shotgun (WGS) entry which is preliminary data.</text>
</comment>
<reference evidence="2 3" key="1">
    <citation type="journal article" date="2014" name="Am. J. Bot.">
        <title>Genome assembly and annotation for red clover (Trifolium pratense; Fabaceae).</title>
        <authorList>
            <person name="Istvanek J."/>
            <person name="Jaros M."/>
            <person name="Krenek A."/>
            <person name="Repkova J."/>
        </authorList>
    </citation>
    <scope>NUCLEOTIDE SEQUENCE [LARGE SCALE GENOMIC DNA]</scope>
    <source>
        <strain evidence="3">cv. Tatra</strain>
        <tissue evidence="2">Young leaves</tissue>
    </source>
</reference>
<dbReference type="EMBL" id="ASHM01029897">
    <property type="protein sequence ID" value="PNX75966.1"/>
    <property type="molecule type" value="Genomic_DNA"/>
</dbReference>
<gene>
    <name evidence="2" type="ORF">L195_g031911</name>
</gene>
<feature type="region of interest" description="Disordered" evidence="1">
    <location>
        <begin position="101"/>
        <end position="136"/>
    </location>
</feature>
<dbReference type="Proteomes" id="UP000236291">
    <property type="component" value="Unassembled WGS sequence"/>
</dbReference>
<evidence type="ECO:0000256" key="1">
    <source>
        <dbReference type="SAM" id="MobiDB-lite"/>
    </source>
</evidence>
<dbReference type="ExpressionAtlas" id="A0A2K3LBQ5">
    <property type="expression patterns" value="baseline"/>
</dbReference>
<sequence length="150" mass="17080">MARANAAVQAQQNQQGADELCRLERFQRNNPPTFKGRYDLEGAQTWLQRVEKIFRAMVCYDAHKVLFGTHMLAEEAEYCWENACYGSCWIYDEDSRVRSTHKSVNEKGKGQDRGKFYGSPADKGKKKVACGSEKSGGDMRCFKCGRISYV</sequence>
<protein>
    <submittedName>
        <fullName evidence="2">Cellular nucleic acid-binding protein</fullName>
    </submittedName>
</protein>
<evidence type="ECO:0000313" key="3">
    <source>
        <dbReference type="Proteomes" id="UP000236291"/>
    </source>
</evidence>
<name>A0A2K3LBQ5_TRIPR</name>
<reference evidence="2 3" key="2">
    <citation type="journal article" date="2017" name="Front. Plant Sci.">
        <title>Gene Classification and Mining of Molecular Markers Useful in Red Clover (Trifolium pratense) Breeding.</title>
        <authorList>
            <person name="Istvanek J."/>
            <person name="Dluhosova J."/>
            <person name="Dluhos P."/>
            <person name="Patkova L."/>
            <person name="Nedelnik J."/>
            <person name="Repkova J."/>
        </authorList>
    </citation>
    <scope>NUCLEOTIDE SEQUENCE [LARGE SCALE GENOMIC DNA]</scope>
    <source>
        <strain evidence="3">cv. Tatra</strain>
        <tissue evidence="2">Young leaves</tissue>
    </source>
</reference>
<accession>A0A2K3LBQ5</accession>
<proteinExistence type="predicted"/>
<dbReference type="AlphaFoldDB" id="A0A2K3LBQ5"/>